<evidence type="ECO:0000313" key="3">
    <source>
        <dbReference type="Proteomes" id="UP001176961"/>
    </source>
</evidence>
<keyword evidence="3" id="KW-1185">Reference proteome</keyword>
<feature type="region of interest" description="Disordered" evidence="1">
    <location>
        <begin position="124"/>
        <end position="149"/>
    </location>
</feature>
<evidence type="ECO:0000313" key="2">
    <source>
        <dbReference type="EMBL" id="CAJ0590879.1"/>
    </source>
</evidence>
<proteinExistence type="predicted"/>
<comment type="caution">
    <text evidence="2">The sequence shown here is derived from an EMBL/GenBank/DDBJ whole genome shotgun (WGS) entry which is preliminary data.</text>
</comment>
<name>A0AA36DQG1_CYLNA</name>
<gene>
    <name evidence="2" type="ORF">CYNAS_LOCUS2862</name>
</gene>
<sequence length="189" mass="21785">MISIARKNYLQKLMKLMGKNQHHSSPAEIYEQRRNQRQRSSTSSNSSIEPMPTIEEVEEDEASFNSAINCLLIKTIYGLTCRYRIGAMAVCKRSTGSVTEDAIRKFRMHKKQSKHFTENCLPYHNRSSPAEIHKQRRNQRQRSSRFSNLSIKPMPTIEEEEEDMLTFNACSGMDAQQLDAIEELASVPQ</sequence>
<feature type="compositionally biased region" description="Low complexity" evidence="1">
    <location>
        <begin position="38"/>
        <end position="47"/>
    </location>
</feature>
<protein>
    <submittedName>
        <fullName evidence="2">Uncharacterized protein</fullName>
    </submittedName>
</protein>
<feature type="region of interest" description="Disordered" evidence="1">
    <location>
        <begin position="30"/>
        <end position="52"/>
    </location>
</feature>
<dbReference type="Proteomes" id="UP001176961">
    <property type="component" value="Unassembled WGS sequence"/>
</dbReference>
<organism evidence="2 3">
    <name type="scientific">Cylicocyclus nassatus</name>
    <name type="common">Nematode worm</name>
    <dbReference type="NCBI Taxonomy" id="53992"/>
    <lineage>
        <taxon>Eukaryota</taxon>
        <taxon>Metazoa</taxon>
        <taxon>Ecdysozoa</taxon>
        <taxon>Nematoda</taxon>
        <taxon>Chromadorea</taxon>
        <taxon>Rhabditida</taxon>
        <taxon>Rhabditina</taxon>
        <taxon>Rhabditomorpha</taxon>
        <taxon>Strongyloidea</taxon>
        <taxon>Strongylidae</taxon>
        <taxon>Cylicocyclus</taxon>
    </lineage>
</organism>
<dbReference type="EMBL" id="CATQJL010000001">
    <property type="protein sequence ID" value="CAJ0590879.1"/>
    <property type="molecule type" value="Genomic_DNA"/>
</dbReference>
<reference evidence="2" key="1">
    <citation type="submission" date="2023-07" db="EMBL/GenBank/DDBJ databases">
        <authorList>
            <consortium name="CYATHOMIX"/>
        </authorList>
    </citation>
    <scope>NUCLEOTIDE SEQUENCE</scope>
    <source>
        <strain evidence="2">N/A</strain>
    </source>
</reference>
<dbReference type="AlphaFoldDB" id="A0AA36DQG1"/>
<feature type="compositionally biased region" description="Basic residues" evidence="1">
    <location>
        <begin position="134"/>
        <end position="143"/>
    </location>
</feature>
<accession>A0AA36DQG1</accession>
<evidence type="ECO:0000256" key="1">
    <source>
        <dbReference type="SAM" id="MobiDB-lite"/>
    </source>
</evidence>